<dbReference type="Proteomes" id="UP000198635">
    <property type="component" value="Unassembled WGS sequence"/>
</dbReference>
<dbReference type="GO" id="GO:0003676">
    <property type="term" value="F:nucleic acid binding"/>
    <property type="evidence" value="ECO:0007669"/>
    <property type="project" value="InterPro"/>
</dbReference>
<dbReference type="GO" id="GO:0004519">
    <property type="term" value="F:endonuclease activity"/>
    <property type="evidence" value="ECO:0007669"/>
    <property type="project" value="UniProtKB-KW"/>
</dbReference>
<dbReference type="PANTHER" id="PTHR47959:SF16">
    <property type="entry name" value="CRISPR-ASSOCIATED NUCLEASE_HELICASE CAS3-RELATED"/>
    <property type="match status" value="1"/>
</dbReference>
<dbReference type="InterPro" id="IPR006483">
    <property type="entry name" value="CRISPR-assoc_Cas3_HD"/>
</dbReference>
<dbReference type="Pfam" id="PF00270">
    <property type="entry name" value="DEAD"/>
    <property type="match status" value="1"/>
</dbReference>
<dbReference type="Pfam" id="PF18019">
    <property type="entry name" value="Cas3_HD"/>
    <property type="match status" value="1"/>
</dbReference>
<dbReference type="PROSITE" id="PS51643">
    <property type="entry name" value="HD_CAS3"/>
    <property type="match status" value="1"/>
</dbReference>
<dbReference type="GO" id="GO:0003724">
    <property type="term" value="F:RNA helicase activity"/>
    <property type="evidence" value="ECO:0007669"/>
    <property type="project" value="TreeGrafter"/>
</dbReference>
<comment type="similarity">
    <text evidence="1">In the N-terminal section; belongs to the CRISPR-associated nuclease Cas3-HD family.</text>
</comment>
<dbReference type="InterPro" id="IPR050079">
    <property type="entry name" value="DEAD_box_RNA_helicase"/>
</dbReference>
<evidence type="ECO:0000256" key="2">
    <source>
        <dbReference type="ARBA" id="ARBA00009046"/>
    </source>
</evidence>
<evidence type="ECO:0000256" key="7">
    <source>
        <dbReference type="ARBA" id="ARBA00022806"/>
    </source>
</evidence>
<dbReference type="GO" id="GO:0005524">
    <property type="term" value="F:ATP binding"/>
    <property type="evidence" value="ECO:0007669"/>
    <property type="project" value="UniProtKB-KW"/>
</dbReference>
<dbReference type="InterPro" id="IPR006474">
    <property type="entry name" value="Helicase_Cas3_CRISPR-ass_core"/>
</dbReference>
<evidence type="ECO:0000256" key="4">
    <source>
        <dbReference type="ARBA" id="ARBA00022723"/>
    </source>
</evidence>
<keyword evidence="9" id="KW-0051">Antiviral defense</keyword>
<comment type="similarity">
    <text evidence="2">In the central section; belongs to the CRISPR-associated helicase Cas3 family.</text>
</comment>
<dbReference type="GO" id="GO:0051607">
    <property type="term" value="P:defense response to virus"/>
    <property type="evidence" value="ECO:0007669"/>
    <property type="project" value="UniProtKB-KW"/>
</dbReference>
<dbReference type="EMBL" id="FORX01000013">
    <property type="protein sequence ID" value="SFK06084.1"/>
    <property type="molecule type" value="Genomic_DNA"/>
</dbReference>
<dbReference type="STRING" id="52560.SAMN04488082_1139"/>
<dbReference type="Gene3D" id="3.40.50.300">
    <property type="entry name" value="P-loop containing nucleotide triphosphate hydrolases"/>
    <property type="match status" value="2"/>
</dbReference>
<keyword evidence="6" id="KW-0378">Hydrolase</keyword>
<evidence type="ECO:0000256" key="6">
    <source>
        <dbReference type="ARBA" id="ARBA00022801"/>
    </source>
</evidence>
<evidence type="ECO:0000256" key="10">
    <source>
        <dbReference type="ARBA" id="ARBA00038437"/>
    </source>
</evidence>
<accession>A0A1I3WEH5</accession>
<evidence type="ECO:0000256" key="1">
    <source>
        <dbReference type="ARBA" id="ARBA00006847"/>
    </source>
</evidence>
<keyword evidence="13" id="KW-1185">Reference proteome</keyword>
<dbReference type="GO" id="GO:0005829">
    <property type="term" value="C:cytosol"/>
    <property type="evidence" value="ECO:0007669"/>
    <property type="project" value="TreeGrafter"/>
</dbReference>
<sequence length="871" mass="98013">MEFKEFFQKMYGSDQVDPWSWQIKLALDDAFGNRLIRIPTGLGKTVGVLGAWLWNRFEKEEWSCPCRLVWCLPMRVLVEQTEMEVRNALKRLGIYWNGTGSHEGKVGVHVLMGGTDCGDWALYPEECAVLIGTQDMLLSRALNRGYAASRARWPMEFGLLNSDTLWIMDEVQLMDVGLATSFQLQAFRNDDDCEAKMLRPTFSWWMSATLQPDWFCTSPDTKDLMLGMPVSTIPAPERSGNLWDVRKTCRTISMKSAKELARSVHKAHVERDKSRSAPTLVVMNTVDRAVEVYQELLGNVASETLRLVHSRFRPSERESWREEFLNKAACTPGTDRIIVATQVIEAGVDMSSTLLFTELAPWSSLVQRFGRCARWGGAAQVVVVDFNADKPDDIKKALPYGPEELAAARTALSDLQDVSPKSLEEFEEAYANIRDLYPYEPSHLLLRHEIEELFDTSPDLSGADIDISRFIRSGDERDLYVFWVDIPPKEQPADSIQPTRKELCAVPFMRAREWLCGKTQRLAAGNRAWVWDWQEGVWRTARSTYLYPGQTVLVAANCGGYDTACGWSPASMKHVVSLAGQPVTDANKADSAQDDDSLSQTGWQTIAGHSLAVAEEARDIAQMLVSELAHIFHLAGRVHDIGKAYPDFQLQIQRARDSIFHARTDIAKAPKLYWNTRQRPRGLRHELASTLALFAILQRHDQNHEALLGPWKELLDAAGMTVAPVPEVQLPPTDIEREILDLDAEDFNLLLYLVCAHHGKIRLVWHPCPADQKHKDGKVWIRGVMDGATLPSIPLYTKEQELSEVRECCLDLAPSAAGLNPHTGLGWTERILNLLVTIGHFNMAWLEAIMRAADQRASTRVIKDPLLGGGQ</sequence>
<dbReference type="InterPro" id="IPR001650">
    <property type="entry name" value="Helicase_C-like"/>
</dbReference>
<dbReference type="InterPro" id="IPR054712">
    <property type="entry name" value="Cas3-like_dom"/>
</dbReference>
<keyword evidence="12" id="KW-0255">Endonuclease</keyword>
<dbReference type="InterPro" id="IPR038257">
    <property type="entry name" value="CRISPR-assoc_Cas3_HD_sf"/>
</dbReference>
<dbReference type="NCBIfam" id="TIGR01596">
    <property type="entry name" value="cas3_HD"/>
    <property type="match status" value="1"/>
</dbReference>
<dbReference type="InterPro" id="IPR011545">
    <property type="entry name" value="DEAD/DEAH_box_helicase_dom"/>
</dbReference>
<dbReference type="Gene3D" id="1.10.3210.30">
    <property type="match status" value="1"/>
</dbReference>
<comment type="similarity">
    <text evidence="10">Belongs to the DEAD box helicase family.</text>
</comment>
<evidence type="ECO:0000313" key="13">
    <source>
        <dbReference type="Proteomes" id="UP000198635"/>
    </source>
</evidence>
<dbReference type="InterPro" id="IPR027417">
    <property type="entry name" value="P-loop_NTPase"/>
</dbReference>
<dbReference type="PANTHER" id="PTHR47959">
    <property type="entry name" value="ATP-DEPENDENT RNA HELICASE RHLE-RELATED"/>
    <property type="match status" value="1"/>
</dbReference>
<keyword evidence="8" id="KW-0067">ATP-binding</keyword>
<reference evidence="13" key="1">
    <citation type="submission" date="2016-10" db="EMBL/GenBank/DDBJ databases">
        <authorList>
            <person name="Varghese N."/>
            <person name="Submissions S."/>
        </authorList>
    </citation>
    <scope>NUCLEOTIDE SEQUENCE [LARGE SCALE GENOMIC DNA]</scope>
    <source>
        <strain evidence="13">DSM 5918</strain>
    </source>
</reference>
<evidence type="ECO:0000256" key="3">
    <source>
        <dbReference type="ARBA" id="ARBA00022722"/>
    </source>
</evidence>
<keyword evidence="4" id="KW-0479">Metal-binding</keyword>
<dbReference type="SUPFAM" id="SSF52540">
    <property type="entry name" value="P-loop containing nucleoside triphosphate hydrolases"/>
    <property type="match status" value="1"/>
</dbReference>
<dbReference type="Pfam" id="PF22590">
    <property type="entry name" value="Cas3-like_C_2"/>
    <property type="match status" value="1"/>
</dbReference>
<keyword evidence="3" id="KW-0540">Nuclease</keyword>
<dbReference type="GO" id="GO:0016787">
    <property type="term" value="F:hydrolase activity"/>
    <property type="evidence" value="ECO:0007669"/>
    <property type="project" value="UniProtKB-KW"/>
</dbReference>
<dbReference type="NCBIfam" id="TIGR01587">
    <property type="entry name" value="cas3_core"/>
    <property type="match status" value="1"/>
</dbReference>
<dbReference type="AlphaFoldDB" id="A0A1I3WEH5"/>
<evidence type="ECO:0000256" key="5">
    <source>
        <dbReference type="ARBA" id="ARBA00022741"/>
    </source>
</evidence>
<feature type="domain" description="HD Cas3-type" evidence="11">
    <location>
        <begin position="599"/>
        <end position="857"/>
    </location>
</feature>
<evidence type="ECO:0000313" key="12">
    <source>
        <dbReference type="EMBL" id="SFK06084.1"/>
    </source>
</evidence>
<evidence type="ECO:0000259" key="11">
    <source>
        <dbReference type="PROSITE" id="PS51643"/>
    </source>
</evidence>
<dbReference type="SMART" id="SM00490">
    <property type="entry name" value="HELICc"/>
    <property type="match status" value="1"/>
</dbReference>
<name>A0A1I3WEH5_9BACT</name>
<dbReference type="GO" id="GO:0046872">
    <property type="term" value="F:metal ion binding"/>
    <property type="evidence" value="ECO:0007669"/>
    <property type="project" value="UniProtKB-KW"/>
</dbReference>
<gene>
    <name evidence="12" type="ORF">SAMN04488082_1139</name>
</gene>
<keyword evidence="5" id="KW-0547">Nucleotide-binding</keyword>
<dbReference type="CDD" id="cd09641">
    <property type="entry name" value="Cas3''_I"/>
    <property type="match status" value="1"/>
</dbReference>
<dbReference type="RefSeq" id="WP_092376102.1">
    <property type="nucleotide sequence ID" value="NZ_FORX01000013.1"/>
</dbReference>
<evidence type="ECO:0000256" key="9">
    <source>
        <dbReference type="ARBA" id="ARBA00023118"/>
    </source>
</evidence>
<protein>
    <submittedName>
        <fullName evidence="12">CRISPR-associated endonuclease/helicase Cas3</fullName>
    </submittedName>
</protein>
<organism evidence="12 13">
    <name type="scientific">Desulfomicrobium apsheronum</name>
    <dbReference type="NCBI Taxonomy" id="52560"/>
    <lineage>
        <taxon>Bacteria</taxon>
        <taxon>Pseudomonadati</taxon>
        <taxon>Thermodesulfobacteriota</taxon>
        <taxon>Desulfovibrionia</taxon>
        <taxon>Desulfovibrionales</taxon>
        <taxon>Desulfomicrobiaceae</taxon>
        <taxon>Desulfomicrobium</taxon>
    </lineage>
</organism>
<dbReference type="OrthoDB" id="9810236at2"/>
<keyword evidence="7 12" id="KW-0347">Helicase</keyword>
<proteinExistence type="inferred from homology"/>
<evidence type="ECO:0000256" key="8">
    <source>
        <dbReference type="ARBA" id="ARBA00022840"/>
    </source>
</evidence>